<evidence type="ECO:0000256" key="3">
    <source>
        <dbReference type="ARBA" id="ARBA00004322"/>
    </source>
</evidence>
<protein>
    <recommendedName>
        <fullName evidence="12">Endonuclease/exonuclease/phosphatase domain-containing protein</fullName>
    </recommendedName>
</protein>
<evidence type="ECO:0000256" key="5">
    <source>
        <dbReference type="ARBA" id="ARBA00022723"/>
    </source>
</evidence>
<comment type="caution">
    <text evidence="13">The sequence shown here is derived from an EMBL/GenBank/DDBJ whole genome shotgun (WGS) entry which is preliminary data.</text>
</comment>
<keyword evidence="6" id="KW-0227">DNA damage</keyword>
<proteinExistence type="predicted"/>
<keyword evidence="4" id="KW-0540">Nuclease</keyword>
<dbReference type="PANTHER" id="PTHR15822:SF4">
    <property type="entry name" value="TYROSYL-DNA PHOSPHODIESTERASE 2"/>
    <property type="match status" value="1"/>
</dbReference>
<gene>
    <name evidence="13" type="ORF">CCMP2556_LOCUS34773</name>
</gene>
<comment type="cofactor">
    <cofactor evidence="1">
        <name>Mn(2+)</name>
        <dbReference type="ChEBI" id="CHEBI:29035"/>
    </cofactor>
</comment>
<keyword evidence="9" id="KW-0234">DNA repair</keyword>
<keyword evidence="14" id="KW-1185">Reference proteome</keyword>
<keyword evidence="7" id="KW-0378">Hydrolase</keyword>
<dbReference type="SUPFAM" id="SSF56219">
    <property type="entry name" value="DNase I-like"/>
    <property type="match status" value="1"/>
</dbReference>
<evidence type="ECO:0000256" key="6">
    <source>
        <dbReference type="ARBA" id="ARBA00022763"/>
    </source>
</evidence>
<organism evidence="13 14">
    <name type="scientific">Durusdinium trenchii</name>
    <dbReference type="NCBI Taxonomy" id="1381693"/>
    <lineage>
        <taxon>Eukaryota</taxon>
        <taxon>Sar</taxon>
        <taxon>Alveolata</taxon>
        <taxon>Dinophyceae</taxon>
        <taxon>Suessiales</taxon>
        <taxon>Symbiodiniaceae</taxon>
        <taxon>Durusdinium</taxon>
    </lineage>
</organism>
<dbReference type="EMBL" id="CAXAMN010022540">
    <property type="protein sequence ID" value="CAK9070694.1"/>
    <property type="molecule type" value="Genomic_DNA"/>
</dbReference>
<evidence type="ECO:0000256" key="7">
    <source>
        <dbReference type="ARBA" id="ARBA00022801"/>
    </source>
</evidence>
<dbReference type="Gene3D" id="3.60.10.10">
    <property type="entry name" value="Endonuclease/exonuclease/phosphatase"/>
    <property type="match status" value="1"/>
</dbReference>
<evidence type="ECO:0000256" key="4">
    <source>
        <dbReference type="ARBA" id="ARBA00022722"/>
    </source>
</evidence>
<evidence type="ECO:0000256" key="11">
    <source>
        <dbReference type="SAM" id="MobiDB-lite"/>
    </source>
</evidence>
<dbReference type="PANTHER" id="PTHR15822">
    <property type="entry name" value="TRAF AND TNF RECEPTOR-ASSOCIATED PROTEIN"/>
    <property type="match status" value="1"/>
</dbReference>
<evidence type="ECO:0000259" key="12">
    <source>
        <dbReference type="Pfam" id="PF03372"/>
    </source>
</evidence>
<dbReference type="CDD" id="cd09080">
    <property type="entry name" value="TDP2"/>
    <property type="match status" value="1"/>
</dbReference>
<feature type="compositionally biased region" description="Basic and acidic residues" evidence="11">
    <location>
        <begin position="9"/>
        <end position="18"/>
    </location>
</feature>
<dbReference type="Pfam" id="PF03372">
    <property type="entry name" value="Exo_endo_phos"/>
    <property type="match status" value="1"/>
</dbReference>
<name>A0ABP0P4J7_9DINO</name>
<evidence type="ECO:0000256" key="2">
    <source>
        <dbReference type="ARBA" id="ARBA00001946"/>
    </source>
</evidence>
<dbReference type="InterPro" id="IPR005135">
    <property type="entry name" value="Endo/exonuclease/phosphatase"/>
</dbReference>
<accession>A0ABP0P4J7</accession>
<evidence type="ECO:0000313" key="14">
    <source>
        <dbReference type="Proteomes" id="UP001642484"/>
    </source>
</evidence>
<dbReference type="InterPro" id="IPR036691">
    <property type="entry name" value="Endo/exonu/phosph_ase_sf"/>
</dbReference>
<sequence length="463" mass="49611">MPCSGGAHDAGETGRALDRPGGPSSDGETRSRMARPVDPQLQAIRQAAREKFLAQKETSPASLPSASLPAALAHLPADQLDLPIGSLLADAPEEYRRPAKRAKVADPNAIVIPREHTAEIAQLLAATASERTLRVLSWNIDGLDEVGGGQALALRVLAVAKHIARERPLAVLLQEVIPPALELLSSDKVLGAAYEVLVPKDPPLPYYVAMLVDKRVKWGEVETVPFPKSQMGRQLLLVKVDVPASAGPAGPLLLATAHLESTKDHAVERKRQLLQALRLLRKRVPPKGAALLAGDLNIRDEEVREVQKELGDDAAAFSDVWSFCGSPESDRWTWDTTANSNIGANFACKSRFDRMLFISPGVSDVKGASGLTAKAKAKASKPGDGWQPKSIRLLGKEKIAGLHRFPSDHWGLLTEWTVAPEEAPKPTPKPPAPSASGQQATLSFAKLPVSASKDQKVTIDLDA</sequence>
<dbReference type="Proteomes" id="UP001642484">
    <property type="component" value="Unassembled WGS sequence"/>
</dbReference>
<feature type="region of interest" description="Disordered" evidence="11">
    <location>
        <begin position="1"/>
        <end position="39"/>
    </location>
</feature>
<feature type="compositionally biased region" description="Basic and acidic residues" evidence="11">
    <location>
        <begin position="453"/>
        <end position="463"/>
    </location>
</feature>
<evidence type="ECO:0000313" key="13">
    <source>
        <dbReference type="EMBL" id="CAK9070694.1"/>
    </source>
</evidence>
<comment type="cofactor">
    <cofactor evidence="2">
        <name>Mg(2+)</name>
        <dbReference type="ChEBI" id="CHEBI:18420"/>
    </cofactor>
</comment>
<keyword evidence="10" id="KW-0539">Nucleus</keyword>
<reference evidence="13 14" key="1">
    <citation type="submission" date="2024-02" db="EMBL/GenBank/DDBJ databases">
        <authorList>
            <person name="Chen Y."/>
            <person name="Shah S."/>
            <person name="Dougan E. K."/>
            <person name="Thang M."/>
            <person name="Chan C."/>
        </authorList>
    </citation>
    <scope>NUCLEOTIDE SEQUENCE [LARGE SCALE GENOMIC DNA]</scope>
</reference>
<evidence type="ECO:0000256" key="9">
    <source>
        <dbReference type="ARBA" id="ARBA00023204"/>
    </source>
</evidence>
<evidence type="ECO:0000256" key="1">
    <source>
        <dbReference type="ARBA" id="ARBA00001936"/>
    </source>
</evidence>
<keyword evidence="5" id="KW-0479">Metal-binding</keyword>
<dbReference type="InterPro" id="IPR051547">
    <property type="entry name" value="TDP2-like"/>
</dbReference>
<feature type="region of interest" description="Disordered" evidence="11">
    <location>
        <begin position="419"/>
        <end position="463"/>
    </location>
</feature>
<evidence type="ECO:0000256" key="8">
    <source>
        <dbReference type="ARBA" id="ARBA00022842"/>
    </source>
</evidence>
<comment type="subcellular location">
    <subcellularLocation>
        <location evidence="3">Nucleus</location>
        <location evidence="3">PML body</location>
    </subcellularLocation>
</comment>
<evidence type="ECO:0000256" key="10">
    <source>
        <dbReference type="ARBA" id="ARBA00023242"/>
    </source>
</evidence>
<keyword evidence="8" id="KW-0460">Magnesium</keyword>
<feature type="domain" description="Endonuclease/exonuclease/phosphatase" evidence="12">
    <location>
        <begin position="136"/>
        <end position="357"/>
    </location>
</feature>